<dbReference type="InterPro" id="IPR054327">
    <property type="entry name" value="His-kinase-like_sensor"/>
</dbReference>
<dbReference type="SUPFAM" id="SSF55073">
    <property type="entry name" value="Nucleotide cyclase"/>
    <property type="match status" value="1"/>
</dbReference>
<dbReference type="PANTHER" id="PTHR45138:SF9">
    <property type="entry name" value="DIGUANYLATE CYCLASE DGCM-RELATED"/>
    <property type="match status" value="1"/>
</dbReference>
<keyword evidence="6" id="KW-1185">Reference proteome</keyword>
<dbReference type="CDD" id="cd12914">
    <property type="entry name" value="PDC1_DGC_like"/>
    <property type="match status" value="1"/>
</dbReference>
<dbReference type="Gene3D" id="3.30.450.20">
    <property type="entry name" value="PAS domain"/>
    <property type="match status" value="2"/>
</dbReference>
<protein>
    <recommendedName>
        <fullName evidence="1">diguanylate cyclase</fullName>
        <ecNumber evidence="1">2.7.7.65</ecNumber>
    </recommendedName>
</protein>
<organism evidence="5 6">
    <name type="scientific">Microvirga terrae</name>
    <dbReference type="NCBI Taxonomy" id="2740529"/>
    <lineage>
        <taxon>Bacteria</taxon>
        <taxon>Pseudomonadati</taxon>
        <taxon>Pseudomonadota</taxon>
        <taxon>Alphaproteobacteria</taxon>
        <taxon>Hyphomicrobiales</taxon>
        <taxon>Methylobacteriaceae</taxon>
        <taxon>Microvirga</taxon>
    </lineage>
</organism>
<dbReference type="Proteomes" id="UP001017257">
    <property type="component" value="Chromosome"/>
</dbReference>
<dbReference type="PANTHER" id="PTHR45138">
    <property type="entry name" value="REGULATORY COMPONENTS OF SENSORY TRANSDUCTION SYSTEM"/>
    <property type="match status" value="1"/>
</dbReference>
<feature type="transmembrane region" description="Helical" evidence="3">
    <location>
        <begin position="357"/>
        <end position="378"/>
    </location>
</feature>
<reference evidence="5" key="1">
    <citation type="submission" date="2022-08" db="EMBL/GenBank/DDBJ databases">
        <title>Microvirga terrae sp. nov., isolated from soil.</title>
        <authorList>
            <person name="Kim K.H."/>
            <person name="Seo Y.L."/>
            <person name="Kim J.M."/>
            <person name="Lee J.K."/>
            <person name="Han D.M."/>
            <person name="Jeon C.O."/>
        </authorList>
    </citation>
    <scope>NUCLEOTIDE SEQUENCE</scope>
    <source>
        <strain evidence="5">R24</strain>
    </source>
</reference>
<comment type="catalytic activity">
    <reaction evidence="2">
        <text>2 GTP = 3',3'-c-di-GMP + 2 diphosphate</text>
        <dbReference type="Rhea" id="RHEA:24898"/>
        <dbReference type="ChEBI" id="CHEBI:33019"/>
        <dbReference type="ChEBI" id="CHEBI:37565"/>
        <dbReference type="ChEBI" id="CHEBI:58805"/>
        <dbReference type="EC" id="2.7.7.65"/>
    </reaction>
</comment>
<dbReference type="CDD" id="cd12915">
    <property type="entry name" value="PDC2_DGC_like"/>
    <property type="match status" value="1"/>
</dbReference>
<dbReference type="InterPro" id="IPR050469">
    <property type="entry name" value="Diguanylate_Cyclase"/>
</dbReference>
<dbReference type="InterPro" id="IPR000160">
    <property type="entry name" value="GGDEF_dom"/>
</dbReference>
<keyword evidence="3" id="KW-0472">Membrane</keyword>
<dbReference type="Pfam" id="PF22588">
    <property type="entry name" value="dCache_1_like"/>
    <property type="match status" value="1"/>
</dbReference>
<dbReference type="NCBIfam" id="TIGR00254">
    <property type="entry name" value="GGDEF"/>
    <property type="match status" value="1"/>
</dbReference>
<dbReference type="SMART" id="SM00267">
    <property type="entry name" value="GGDEF"/>
    <property type="match status" value="1"/>
</dbReference>
<dbReference type="GO" id="GO:0052621">
    <property type="term" value="F:diguanylate cyclase activity"/>
    <property type="evidence" value="ECO:0007669"/>
    <property type="project" value="UniProtKB-EC"/>
</dbReference>
<accession>A0ABY5RTW4</accession>
<dbReference type="Gene3D" id="3.30.70.270">
    <property type="match status" value="1"/>
</dbReference>
<name>A0ABY5RTW4_9HYPH</name>
<evidence type="ECO:0000259" key="4">
    <source>
        <dbReference type="PROSITE" id="PS50887"/>
    </source>
</evidence>
<keyword evidence="3" id="KW-1133">Transmembrane helix</keyword>
<evidence type="ECO:0000256" key="1">
    <source>
        <dbReference type="ARBA" id="ARBA00012528"/>
    </source>
</evidence>
<evidence type="ECO:0000256" key="2">
    <source>
        <dbReference type="ARBA" id="ARBA00034247"/>
    </source>
</evidence>
<gene>
    <name evidence="5" type="ORF">HPT29_006135</name>
</gene>
<dbReference type="EMBL" id="CP102845">
    <property type="protein sequence ID" value="UVF20703.1"/>
    <property type="molecule type" value="Genomic_DNA"/>
</dbReference>
<dbReference type="CDD" id="cd01949">
    <property type="entry name" value="GGDEF"/>
    <property type="match status" value="1"/>
</dbReference>
<proteinExistence type="predicted"/>
<evidence type="ECO:0000313" key="5">
    <source>
        <dbReference type="EMBL" id="UVF20703.1"/>
    </source>
</evidence>
<sequence>MRLIRQPERSLSGNVPNRSAFQSIYLVLPCISLLCEASRGNCPRRQSRPSANCNNLLGPFIEYILIWFVQCRMKRLFSEVYLHLIAGVIALGILGISAHTLWVDRQNTWHEAERASRNVLTTIAHDLDGNLELLDLSLKGAMEGLRYLGSQQLPADLQYRMLFDRAASASFMGALLLVDQAGKLIADAGPVIAPRSLDVADREYFIVHKENNHIGLFVSRPFASRTSHGDLSIGISRRLSDPTGHFAGVIMGSIPLATINQMFDNLSLGRQGAINLFRNDGVLLTRYPYDAGQINQDLGNSPHVQRLLQAKSGTFDSISPIDGIRRIITFERLTKYPLVLTVALSVDEIFSAWQRKALILSLATLALCCAVVGLTILFQRELKRRTRAETKLRRIARTDDLTGLPNRRAFRETFEREWRQAVRAGSPVSLLFVDADYFKNFNDRYGHGRGDEVLCAVAGTLETSIRRPRDVAARYGGEEFAIILPETDPAGAGLIAENILQSIVALNIAHEGSPYQVVTASIGIASARPSRGSERAVLLEAADQALYEAKAAGRNCLRVAEDTTQSQHKARPHAAA</sequence>
<keyword evidence="5" id="KW-0548">Nucleotidyltransferase</keyword>
<dbReference type="InterPro" id="IPR029787">
    <property type="entry name" value="Nucleotide_cyclase"/>
</dbReference>
<dbReference type="PROSITE" id="PS50887">
    <property type="entry name" value="GGDEF"/>
    <property type="match status" value="1"/>
</dbReference>
<evidence type="ECO:0000256" key="3">
    <source>
        <dbReference type="SAM" id="Phobius"/>
    </source>
</evidence>
<feature type="domain" description="GGDEF" evidence="4">
    <location>
        <begin position="426"/>
        <end position="562"/>
    </location>
</feature>
<dbReference type="InterPro" id="IPR043128">
    <property type="entry name" value="Rev_trsase/Diguanyl_cyclase"/>
</dbReference>
<dbReference type="Pfam" id="PF00990">
    <property type="entry name" value="GGDEF"/>
    <property type="match status" value="1"/>
</dbReference>
<keyword evidence="3" id="KW-0812">Transmembrane</keyword>
<evidence type="ECO:0000313" key="6">
    <source>
        <dbReference type="Proteomes" id="UP001017257"/>
    </source>
</evidence>
<feature type="transmembrane region" description="Helical" evidence="3">
    <location>
        <begin position="80"/>
        <end position="102"/>
    </location>
</feature>
<dbReference type="RefSeq" id="WP_173946951.1">
    <property type="nucleotide sequence ID" value="NZ_CP102845.1"/>
</dbReference>
<keyword evidence="5" id="KW-0808">Transferase</keyword>
<dbReference type="EC" id="2.7.7.65" evidence="1"/>